<dbReference type="AlphaFoldDB" id="X0S987"/>
<dbReference type="InterPro" id="IPR015424">
    <property type="entry name" value="PyrdxlP-dep_Trfase"/>
</dbReference>
<reference evidence="4" key="1">
    <citation type="journal article" date="2014" name="Front. Microbiol.">
        <title>High frequency of phylogenetically diverse reductive dehalogenase-homologous genes in deep subseafloor sedimentary metagenomes.</title>
        <authorList>
            <person name="Kawai M."/>
            <person name="Futagami T."/>
            <person name="Toyoda A."/>
            <person name="Takaki Y."/>
            <person name="Nishi S."/>
            <person name="Hori S."/>
            <person name="Arai W."/>
            <person name="Tsubouchi T."/>
            <person name="Morono Y."/>
            <person name="Uchiyama I."/>
            <person name="Ito T."/>
            <person name="Fujiyama A."/>
            <person name="Inagaki F."/>
            <person name="Takami H."/>
        </authorList>
    </citation>
    <scope>NUCLEOTIDE SEQUENCE</scope>
    <source>
        <strain evidence="4">Expedition CK06-06</strain>
    </source>
</reference>
<evidence type="ECO:0000256" key="2">
    <source>
        <dbReference type="ARBA" id="ARBA00022679"/>
    </source>
</evidence>
<keyword evidence="2" id="KW-0808">Transferase</keyword>
<sequence length="372" mass="41429">DDEKGPRCFIEGRGEKEFLRMNSNSYLGMSLNREIIEAEEEAARKYGAGPGAVRFISGTYQPHIELEQKLAKFHNRESAMLFSSAYAAVMGIVSPLIDNETIVISDELNHNCIINAIRLSRPTIKEVYKHLDMTDLEDRIRNGIGKGKRVLLVTDGIFSMRGDYAPLDAIAEIARKYDSEFEEGIILIVDDSHGVGAFGKTGRGTEEYTNAKGVDIIVATLGKALGVNGGYLAAPSTIVDYLRETAPFYIYSNPITPSEACSAMKALDILDSEKGRQLLENLRKLTKRFEKGLADLGYEIIESEHPVVPLMIRDTKRTSELVQYLAQHGILATGLNYPVVPKGDEEIRFQVAADHTEYDIDYVLEILRKFVT</sequence>
<dbReference type="InterPro" id="IPR015422">
    <property type="entry name" value="PyrdxlP-dep_Trfase_small"/>
</dbReference>
<name>X0S987_9ZZZZ</name>
<comment type="caution">
    <text evidence="4">The sequence shown here is derived from an EMBL/GenBank/DDBJ whole genome shotgun (WGS) entry which is preliminary data.</text>
</comment>
<dbReference type="PANTHER" id="PTHR13693">
    <property type="entry name" value="CLASS II AMINOTRANSFERASE/8-AMINO-7-OXONONANOATE SYNTHASE"/>
    <property type="match status" value="1"/>
</dbReference>
<accession>X0S987</accession>
<dbReference type="InterPro" id="IPR004839">
    <property type="entry name" value="Aminotransferase_I/II_large"/>
</dbReference>
<feature type="non-terminal residue" evidence="4">
    <location>
        <position position="372"/>
    </location>
</feature>
<feature type="domain" description="Aminotransferase class I/classII large" evidence="3">
    <location>
        <begin position="17"/>
        <end position="366"/>
    </location>
</feature>
<evidence type="ECO:0000259" key="3">
    <source>
        <dbReference type="Pfam" id="PF00155"/>
    </source>
</evidence>
<dbReference type="InterPro" id="IPR050087">
    <property type="entry name" value="AON_synthase_class-II"/>
</dbReference>
<dbReference type="SUPFAM" id="SSF53383">
    <property type="entry name" value="PLP-dependent transferases"/>
    <property type="match status" value="1"/>
</dbReference>
<dbReference type="GO" id="GO:0016740">
    <property type="term" value="F:transferase activity"/>
    <property type="evidence" value="ECO:0007669"/>
    <property type="project" value="UniProtKB-KW"/>
</dbReference>
<dbReference type="Pfam" id="PF00155">
    <property type="entry name" value="Aminotran_1_2"/>
    <property type="match status" value="1"/>
</dbReference>
<dbReference type="EMBL" id="BARS01008355">
    <property type="protein sequence ID" value="GAF77574.1"/>
    <property type="molecule type" value="Genomic_DNA"/>
</dbReference>
<protein>
    <recommendedName>
        <fullName evidence="3">Aminotransferase class I/classII large domain-containing protein</fullName>
    </recommendedName>
</protein>
<dbReference type="Gene3D" id="3.40.640.10">
    <property type="entry name" value="Type I PLP-dependent aspartate aminotransferase-like (Major domain)"/>
    <property type="match status" value="1"/>
</dbReference>
<evidence type="ECO:0000256" key="1">
    <source>
        <dbReference type="ARBA" id="ARBA00001933"/>
    </source>
</evidence>
<comment type="cofactor">
    <cofactor evidence="1">
        <name>pyridoxal 5'-phosphate</name>
        <dbReference type="ChEBI" id="CHEBI:597326"/>
    </cofactor>
</comment>
<dbReference type="GO" id="GO:0030170">
    <property type="term" value="F:pyridoxal phosphate binding"/>
    <property type="evidence" value="ECO:0007669"/>
    <property type="project" value="InterPro"/>
</dbReference>
<proteinExistence type="predicted"/>
<organism evidence="4">
    <name type="scientific">marine sediment metagenome</name>
    <dbReference type="NCBI Taxonomy" id="412755"/>
    <lineage>
        <taxon>unclassified sequences</taxon>
        <taxon>metagenomes</taxon>
        <taxon>ecological metagenomes</taxon>
    </lineage>
</organism>
<feature type="non-terminal residue" evidence="4">
    <location>
        <position position="1"/>
    </location>
</feature>
<evidence type="ECO:0000313" key="4">
    <source>
        <dbReference type="EMBL" id="GAF77574.1"/>
    </source>
</evidence>
<dbReference type="InterPro" id="IPR015421">
    <property type="entry name" value="PyrdxlP-dep_Trfase_major"/>
</dbReference>
<gene>
    <name evidence="4" type="ORF">S01H1_15943</name>
</gene>
<dbReference type="Gene3D" id="3.90.1150.10">
    <property type="entry name" value="Aspartate Aminotransferase, domain 1"/>
    <property type="match status" value="1"/>
</dbReference>